<name>A0A1I5WRK3_9FIRM</name>
<feature type="domain" description="Rhamnogalacturonase A/B/Epimerase-like pectate lyase" evidence="1">
    <location>
        <begin position="25"/>
        <end position="94"/>
    </location>
</feature>
<dbReference type="Gene3D" id="1.10.3130.20">
    <property type="entry name" value="Phycobilisome linker domain"/>
    <property type="match status" value="2"/>
</dbReference>
<dbReference type="AlphaFoldDB" id="A0A1I5WRK3"/>
<gene>
    <name evidence="3" type="ORF">SAMN04487928_12459</name>
</gene>
<protein>
    <recommendedName>
        <fullName evidence="5">DUF4214 domain-containing protein</fullName>
    </recommendedName>
</protein>
<evidence type="ECO:0000313" key="4">
    <source>
        <dbReference type="Proteomes" id="UP000182624"/>
    </source>
</evidence>
<feature type="domain" description="DUF4214" evidence="2">
    <location>
        <begin position="524"/>
        <end position="587"/>
    </location>
</feature>
<dbReference type="Pfam" id="PF13946">
    <property type="entry name" value="DUF4214"/>
    <property type="match status" value="3"/>
</dbReference>
<dbReference type="InterPro" id="IPR025282">
    <property type="entry name" value="DUF4214"/>
</dbReference>
<accession>A0A1I5WRK3</accession>
<dbReference type="SUPFAM" id="SSF51126">
    <property type="entry name" value="Pectin lyase-like"/>
    <property type="match status" value="1"/>
</dbReference>
<proteinExistence type="predicted"/>
<dbReference type="Proteomes" id="UP000182624">
    <property type="component" value="Unassembled WGS sequence"/>
</dbReference>
<evidence type="ECO:0000313" key="3">
    <source>
        <dbReference type="EMBL" id="SFQ22211.1"/>
    </source>
</evidence>
<evidence type="ECO:0000259" key="2">
    <source>
        <dbReference type="Pfam" id="PF13946"/>
    </source>
</evidence>
<dbReference type="InterPro" id="IPR038255">
    <property type="entry name" value="PBS_linker_sf"/>
</dbReference>
<evidence type="ECO:0000259" key="1">
    <source>
        <dbReference type="Pfam" id="PF12708"/>
    </source>
</evidence>
<dbReference type="Pfam" id="PF12708">
    <property type="entry name" value="Pect-lyase_RHGA_epim"/>
    <property type="match status" value="1"/>
</dbReference>
<dbReference type="InterPro" id="IPR011050">
    <property type="entry name" value="Pectin_lyase_fold/virulence"/>
</dbReference>
<dbReference type="InterPro" id="IPR012334">
    <property type="entry name" value="Pectin_lyas_fold"/>
</dbReference>
<dbReference type="Gene3D" id="2.160.20.10">
    <property type="entry name" value="Single-stranded right-handed beta-helix, Pectin lyase-like"/>
    <property type="match status" value="1"/>
</dbReference>
<dbReference type="InterPro" id="IPR006626">
    <property type="entry name" value="PbH1"/>
</dbReference>
<sequence>MMSISVAASFVTPNGTCVASAAENVSVLDFGAVPGDATDDTAAFNSAIESFDGSTGTVTVPSGTFNINPNVGIRLKSNITLSMDASTVLEVNGTSSSEYGVIIVRNAQDVVINGGTINGERARHNGDNGEGGHGVKVIDSNYVTISNMNINSNWGDGIYLGTASDSDEIYGSNGITINSCKITDNRRSNISIVDANDVTISGCYLANAYGTAPQCGINIEPNGKDGKVPDDRVCKRIKILDTTVDVHDGIMDDYYGQYFGFSTHYYPSDKSVYTAYDLQISGCTFNGDCGNYSAKKCVISNTNIKGTFYDRYETTLNNVSCGDIWQDSNPYASDGVAPQEDPIHQWIDEEKVEAFVTRLYEVALGREPEDTGLEDWTNRLSSGQAQAVNIVQGILGSDEYSNKNKSNEDIVNDCYNAMLGRSADPEGFSNWTSNLEAGMTMEAIFAGFVGSQEFDSLCKSYGIKPGTYVVNEARDKNAGVTKFVNRLYTQALGRPYDVGGLNDWCSQINANLSRDNIMNVSTNGFFHSQEFNNKNLNNEEYVKVLYRTFLGREYDAPGLADWVGQLDSGEKDRDGVMRGFAYSPEFGEIMAQYGL</sequence>
<dbReference type="EMBL" id="FOXO01000024">
    <property type="protein sequence ID" value="SFQ22211.1"/>
    <property type="molecule type" value="Genomic_DNA"/>
</dbReference>
<keyword evidence="4" id="KW-1185">Reference proteome</keyword>
<feature type="domain" description="DUF4214" evidence="2">
    <location>
        <begin position="479"/>
        <end position="518"/>
    </location>
</feature>
<evidence type="ECO:0008006" key="5">
    <source>
        <dbReference type="Google" id="ProtNLM"/>
    </source>
</evidence>
<dbReference type="InterPro" id="IPR024535">
    <property type="entry name" value="RHGA/B-epi-like_pectate_lyase"/>
</dbReference>
<reference evidence="4" key="1">
    <citation type="submission" date="2016-10" db="EMBL/GenBank/DDBJ databases">
        <authorList>
            <person name="Varghese N."/>
            <person name="Submissions S."/>
        </authorList>
    </citation>
    <scope>NUCLEOTIDE SEQUENCE [LARGE SCALE GENOMIC DNA]</scope>
    <source>
        <strain evidence="4">P18</strain>
    </source>
</reference>
<organism evidence="3 4">
    <name type="scientific">Butyrivibrio proteoclasticus</name>
    <dbReference type="NCBI Taxonomy" id="43305"/>
    <lineage>
        <taxon>Bacteria</taxon>
        <taxon>Bacillati</taxon>
        <taxon>Bacillota</taxon>
        <taxon>Clostridia</taxon>
        <taxon>Lachnospirales</taxon>
        <taxon>Lachnospiraceae</taxon>
        <taxon>Butyrivibrio</taxon>
    </lineage>
</organism>
<dbReference type="SMART" id="SM00710">
    <property type="entry name" value="PbH1"/>
    <property type="match status" value="5"/>
</dbReference>
<feature type="domain" description="DUF4214" evidence="2">
    <location>
        <begin position="393"/>
        <end position="457"/>
    </location>
</feature>